<keyword evidence="4" id="KW-1185">Reference proteome</keyword>
<dbReference type="RefSeq" id="WP_063043078.1">
    <property type="nucleotide sequence ID" value="NZ_CP109441.1"/>
</dbReference>
<keyword evidence="2" id="KW-0732">Signal</keyword>
<gene>
    <name evidence="3" type="ORF">OG563_25765</name>
</gene>
<dbReference type="Proteomes" id="UP001432062">
    <property type="component" value="Chromosome"/>
</dbReference>
<name>A0ABZ1YKZ9_9NOCA</name>
<evidence type="ECO:0000256" key="1">
    <source>
        <dbReference type="SAM" id="MobiDB-lite"/>
    </source>
</evidence>
<sequence>MKIKSKLAKGAIAGGVLVGLLGVGAGVASADPGQDQRPGIEQQQQGHDQQRGDQRQDQQRHDQQPQGHGFWFFGQWIPLP</sequence>
<proteinExistence type="predicted"/>
<feature type="region of interest" description="Disordered" evidence="1">
    <location>
        <begin position="27"/>
        <end position="80"/>
    </location>
</feature>
<evidence type="ECO:0000313" key="4">
    <source>
        <dbReference type="Proteomes" id="UP001432062"/>
    </source>
</evidence>
<protein>
    <submittedName>
        <fullName evidence="3">Uncharacterized protein</fullName>
    </submittedName>
</protein>
<feature type="signal peptide" evidence="2">
    <location>
        <begin position="1"/>
        <end position="30"/>
    </location>
</feature>
<accession>A0ABZ1YKZ9</accession>
<dbReference type="EMBL" id="CP109441">
    <property type="protein sequence ID" value="WUV42665.1"/>
    <property type="molecule type" value="Genomic_DNA"/>
</dbReference>
<feature type="chain" id="PRO_5046291332" evidence="2">
    <location>
        <begin position="31"/>
        <end position="80"/>
    </location>
</feature>
<feature type="compositionally biased region" description="Basic and acidic residues" evidence="1">
    <location>
        <begin position="48"/>
        <end position="63"/>
    </location>
</feature>
<reference evidence="3" key="1">
    <citation type="submission" date="2022-10" db="EMBL/GenBank/DDBJ databases">
        <title>The complete genomes of actinobacterial strains from the NBC collection.</title>
        <authorList>
            <person name="Joergensen T.S."/>
            <person name="Alvarez Arevalo M."/>
            <person name="Sterndorff E.B."/>
            <person name="Faurdal D."/>
            <person name="Vuksanovic O."/>
            <person name="Mourched A.-S."/>
            <person name="Charusanti P."/>
            <person name="Shaw S."/>
            <person name="Blin K."/>
            <person name="Weber T."/>
        </authorList>
    </citation>
    <scope>NUCLEOTIDE SEQUENCE</scope>
    <source>
        <strain evidence="3">NBC_01482</strain>
    </source>
</reference>
<evidence type="ECO:0000313" key="3">
    <source>
        <dbReference type="EMBL" id="WUV42665.1"/>
    </source>
</evidence>
<organism evidence="3 4">
    <name type="scientific">Nocardia vinacea</name>
    <dbReference type="NCBI Taxonomy" id="96468"/>
    <lineage>
        <taxon>Bacteria</taxon>
        <taxon>Bacillati</taxon>
        <taxon>Actinomycetota</taxon>
        <taxon>Actinomycetes</taxon>
        <taxon>Mycobacteriales</taxon>
        <taxon>Nocardiaceae</taxon>
        <taxon>Nocardia</taxon>
    </lineage>
</organism>
<evidence type="ECO:0000256" key="2">
    <source>
        <dbReference type="SAM" id="SignalP"/>
    </source>
</evidence>